<reference evidence="12 13" key="1">
    <citation type="submission" date="2019-09" db="EMBL/GenBank/DDBJ databases">
        <title>Bird 10,000 Genomes (B10K) Project - Family phase.</title>
        <authorList>
            <person name="Zhang G."/>
        </authorList>
    </citation>
    <scope>NUCLEOTIDE SEQUENCE [LARGE SCALE GENOMIC DNA]</scope>
    <source>
        <strain evidence="12">B10K-DU-003-44</strain>
        <tissue evidence="12">Muscle</tissue>
    </source>
</reference>
<dbReference type="SUPFAM" id="SSF49410">
    <property type="entry name" value="Alpha-macroglobulin receptor domain"/>
    <property type="match status" value="1"/>
</dbReference>
<dbReference type="Pfam" id="PF07678">
    <property type="entry name" value="TED_complement"/>
    <property type="match status" value="1"/>
</dbReference>
<evidence type="ECO:0000256" key="3">
    <source>
        <dbReference type="ARBA" id="ARBA00022525"/>
    </source>
</evidence>
<keyword evidence="13" id="KW-1185">Reference proteome</keyword>
<evidence type="ECO:0000313" key="12">
    <source>
        <dbReference type="EMBL" id="NWS76931.1"/>
    </source>
</evidence>
<dbReference type="SUPFAM" id="SSF81296">
    <property type="entry name" value="E set domains"/>
    <property type="match status" value="1"/>
</dbReference>
<dbReference type="PANTHER" id="PTHR11412">
    <property type="entry name" value="MACROGLOBULIN / COMPLEMENT"/>
    <property type="match status" value="1"/>
</dbReference>
<dbReference type="Gene3D" id="2.60.40.1940">
    <property type="match status" value="1"/>
</dbReference>
<dbReference type="InterPro" id="IPR011625">
    <property type="entry name" value="A2M_N_BRD"/>
</dbReference>
<comment type="subcellular location">
    <subcellularLocation>
        <location evidence="1">Secreted</location>
    </subcellularLocation>
</comment>
<evidence type="ECO:0000256" key="7">
    <source>
        <dbReference type="ARBA" id="ARBA00023157"/>
    </source>
</evidence>
<dbReference type="Pfam" id="PF01835">
    <property type="entry name" value="MG2"/>
    <property type="match status" value="1"/>
</dbReference>
<dbReference type="Pfam" id="PF17789">
    <property type="entry name" value="MG4"/>
    <property type="match status" value="1"/>
</dbReference>
<protein>
    <submittedName>
        <fullName evidence="12">A2ML1 protein</fullName>
    </submittedName>
</protein>
<dbReference type="PANTHER" id="PTHR11412:SF185">
    <property type="entry name" value="ALPHA-2-MACROGLOBULIN-LIKE PROTEIN 1"/>
    <property type="match status" value="1"/>
</dbReference>
<dbReference type="Proteomes" id="UP000549499">
    <property type="component" value="Unassembled WGS sequence"/>
</dbReference>
<keyword evidence="7" id="KW-1015">Disulfide bond</keyword>
<dbReference type="Gene3D" id="1.50.10.20">
    <property type="match status" value="1"/>
</dbReference>
<comment type="similarity">
    <text evidence="2">Belongs to the protease inhibitor I39 (alpha-2-macroglobulin) family.</text>
</comment>
<dbReference type="InterPro" id="IPR008930">
    <property type="entry name" value="Terpenoid_cyclase/PrenylTrfase"/>
</dbReference>
<comment type="caution">
    <text evidence="12">The sequence shown here is derived from an EMBL/GenBank/DDBJ whole genome shotgun (WGS) entry which is preliminary data.</text>
</comment>
<evidence type="ECO:0000256" key="6">
    <source>
        <dbReference type="ARBA" id="ARBA00022900"/>
    </source>
</evidence>
<dbReference type="Gene3D" id="2.60.40.690">
    <property type="entry name" value="Alpha-macroglobulin, receptor-binding domain"/>
    <property type="match status" value="1"/>
</dbReference>
<dbReference type="InterPro" id="IPR041813">
    <property type="entry name" value="A2M_TED"/>
</dbReference>
<dbReference type="SMART" id="SM01419">
    <property type="entry name" value="Thiol-ester_cl"/>
    <property type="match status" value="1"/>
</dbReference>
<dbReference type="Pfam" id="PF07703">
    <property type="entry name" value="A2M_BRD"/>
    <property type="match status" value="1"/>
</dbReference>
<name>A0A7K5I5L4_CROSL</name>
<dbReference type="InterPro" id="IPR041555">
    <property type="entry name" value="MG3"/>
</dbReference>
<dbReference type="GO" id="GO:0005615">
    <property type="term" value="C:extracellular space"/>
    <property type="evidence" value="ECO:0007669"/>
    <property type="project" value="InterPro"/>
</dbReference>
<dbReference type="EMBL" id="VYZB01000842">
    <property type="protein sequence ID" value="NWS76931.1"/>
    <property type="molecule type" value="Genomic_DNA"/>
</dbReference>
<dbReference type="Gene3D" id="2.60.40.1930">
    <property type="match status" value="2"/>
</dbReference>
<evidence type="ECO:0000259" key="11">
    <source>
        <dbReference type="SMART" id="SM01361"/>
    </source>
</evidence>
<dbReference type="InterPro" id="IPR050473">
    <property type="entry name" value="A2M/Complement_sys"/>
</dbReference>
<feature type="domain" description="Alpha-2-macroglobulin" evidence="10">
    <location>
        <begin position="762"/>
        <end position="851"/>
    </location>
</feature>
<keyword evidence="3" id="KW-0964">Secreted</keyword>
<evidence type="ECO:0000256" key="5">
    <source>
        <dbReference type="ARBA" id="ARBA00022729"/>
    </source>
</evidence>
<dbReference type="Gene3D" id="2.60.40.10">
    <property type="entry name" value="Immunoglobulins"/>
    <property type="match status" value="2"/>
</dbReference>
<evidence type="ECO:0000259" key="9">
    <source>
        <dbReference type="SMART" id="SM01359"/>
    </source>
</evidence>
<dbReference type="InterPro" id="IPR019742">
    <property type="entry name" value="MacrogloblnA2_CS"/>
</dbReference>
<dbReference type="SMART" id="SM01361">
    <property type="entry name" value="A2M_recep"/>
    <property type="match status" value="1"/>
</dbReference>
<sequence length="1463" mass="162490">QDLHGVYTGLCFITTPLTSALFLARSYVVASPAVLYHPHTAMLWVHLSGVHEPIQVTIQLQRTDRTHNITLLERKVQEPHLHLNITFPAPAPTKGKEEVMDLHISIQGESLDVSKKKKVMLKALEPGIFVQTDKAVYKPGQEVKFRIVSLDKDFIPSNNKVRAGMGKDPSGNRIAQWREVSSRQGIVDLAFPLAAEPALGMYTIEVEGKTHSFSVEEYVLPKFETTIDLPDVVLEKDEKFTVKICGRYTYGKPVQGKVQASLCPQFRGFTPYRFLQKVRKCMEVSGQTEKNGCFSTEVFLADFNLIHSTYHRELQVQASLVEDGTGLELKNTKTCKILPESFIITFENTNDIYKPGIPYTGTMLLKGADGTVLPQKELLLVVNQQGKDTRQTFLTDSSGRASFSLETSGWSGTVSLHGQVNMTAHTQDDGSTRVYQNAYRYLRPFFSGNRSFLQIRRQEGELPCGQPQQLWVDYIFSKEALRAQLQNLDVVFLVLGKGTIASVLRKELPAVAGLRGNFSLEMPISLELSPTAKVLGYVVLPDGEMVADSIKVNIAKCFPNKVKMAFLEDRALPGSALRLQLEAAPGSLCAVRAVDRSVLLLKPEAELNEEAIYELLPDFDYLGIIEESPHCSEFPWDYHSYFEIPMIPSVPGPRDFIRPPRRHFLPPPFWRNSQMDTYKLFQNAALKLFTNAKTRDVCKERIGLPGMSGPLGQHGPQLELSREKSKELVLVDNEFPILRSHGVPIAALQEEPQAPRTYFPETWLWDLVPVGEGGLAEMMVTVPDAITEWKAGMFCTAPQGLGLAPATTLTAFKPFFVELALPYAVVRHEAFTLVATVFNYLRQCLQVRVTLAESAELEVSASADEEYGGCICADEARTFRWGVRATSLGEVSITVSTEALSSKEFCGNEIPVVPAQGRVDTVIKPLLVQPGGILVEKAHNSLLCQEAAEEISLEVPANILEGSQRAHVTVMGDIMGNALQNLDHLLAMPYGCGEQNMVRFAPNIYIQQYLEKSNQLHPDIRAKAQGFLQSGYQRELLYKHDDGSYSAFGKRDASGNTWLTAFVLKSFGQARAYVAIDERHITDALRWLQKKQTKEGCFRSVGKLFNNALQGGVSNDLSLSAYVTAAMLELGLPPTDPKVTLALKCLEASATDDLYTQALLAYVFGLAGREEQQKAQLESLAQHSVQAEGLLYWQRRVKAPPSSQPSWADAASAEVEMTAYVLLAYLCQPQVSSADLGTASQIVRWLSRQQNPYGGFASTQDTVVALQALAKYATLTYSNNGDFTVTVTSPTGTTQDFVLHNNNRLVLQRAALQELPGTYGVRARGQGCALVQVTLRYNVPPPPSTGTFELHVETEPRECTGNASTHFRVLLRAWYTGERPTTNMVVIEAKLPSGYIPDKSSMVELKRQKLVKKVEVQPDQVTIYLDQLTKEKETFAFTTTQDFLVRNLQPATVTLYDYYETGE</sequence>
<proteinExistence type="inferred from homology"/>
<dbReference type="InterPro" id="IPR036595">
    <property type="entry name" value="A-macroglobulin_rcpt-bd_sf"/>
</dbReference>
<dbReference type="CDD" id="cd02897">
    <property type="entry name" value="A2M_2"/>
    <property type="match status" value="1"/>
</dbReference>
<dbReference type="Pfam" id="PF17791">
    <property type="entry name" value="MG3"/>
    <property type="match status" value="1"/>
</dbReference>
<dbReference type="Gene3D" id="2.20.130.20">
    <property type="match status" value="2"/>
</dbReference>
<dbReference type="OrthoDB" id="9998011at2759"/>
<dbReference type="InterPro" id="IPR009048">
    <property type="entry name" value="A-macroglobulin_rcpt-bd"/>
</dbReference>
<keyword evidence="4" id="KW-0646">Protease inhibitor</keyword>
<feature type="domain" description="Alpha-2-macroglobulin bait region" evidence="9">
    <location>
        <begin position="453"/>
        <end position="601"/>
    </location>
</feature>
<dbReference type="GO" id="GO:0004867">
    <property type="term" value="F:serine-type endopeptidase inhibitor activity"/>
    <property type="evidence" value="ECO:0007669"/>
    <property type="project" value="UniProtKB-KW"/>
</dbReference>
<feature type="domain" description="Alpha-macroglobulin receptor-binding" evidence="11">
    <location>
        <begin position="1382"/>
        <end position="1462"/>
    </location>
</feature>
<keyword evidence="8" id="KW-0325">Glycoprotein</keyword>
<evidence type="ECO:0000259" key="10">
    <source>
        <dbReference type="SMART" id="SM01360"/>
    </source>
</evidence>
<dbReference type="Gene3D" id="2.60.120.1540">
    <property type="match status" value="1"/>
</dbReference>
<dbReference type="InterPro" id="IPR013783">
    <property type="entry name" value="Ig-like_fold"/>
</dbReference>
<dbReference type="InterPro" id="IPR011626">
    <property type="entry name" value="Alpha-macroglobulin_TED"/>
</dbReference>
<keyword evidence="5" id="KW-0732">Signal</keyword>
<dbReference type="InterPro" id="IPR001599">
    <property type="entry name" value="Macroglobln_a2"/>
</dbReference>
<dbReference type="SMART" id="SM01359">
    <property type="entry name" value="A2M_N_2"/>
    <property type="match status" value="1"/>
</dbReference>
<feature type="non-terminal residue" evidence="12">
    <location>
        <position position="1463"/>
    </location>
</feature>
<dbReference type="SUPFAM" id="SSF48239">
    <property type="entry name" value="Terpenoid cyclases/Protein prenyltransferases"/>
    <property type="match status" value="1"/>
</dbReference>
<organism evidence="12 13">
    <name type="scientific">Crotophaga sulcirostris</name>
    <name type="common">Groove-billed ani</name>
    <dbReference type="NCBI Taxonomy" id="33598"/>
    <lineage>
        <taxon>Eukaryota</taxon>
        <taxon>Metazoa</taxon>
        <taxon>Chordata</taxon>
        <taxon>Craniata</taxon>
        <taxon>Vertebrata</taxon>
        <taxon>Euteleostomi</taxon>
        <taxon>Archelosauria</taxon>
        <taxon>Archosauria</taxon>
        <taxon>Dinosauria</taxon>
        <taxon>Saurischia</taxon>
        <taxon>Theropoda</taxon>
        <taxon>Coelurosauria</taxon>
        <taxon>Aves</taxon>
        <taxon>Neognathae</taxon>
        <taxon>Neoaves</taxon>
        <taxon>Otidimorphae</taxon>
        <taxon>Cuculiformes</taxon>
        <taxon>Crotophagidae</taxon>
        <taxon>Crotophaga</taxon>
    </lineage>
</organism>
<dbReference type="SMART" id="SM01360">
    <property type="entry name" value="A2M"/>
    <property type="match status" value="1"/>
</dbReference>
<evidence type="ECO:0000256" key="1">
    <source>
        <dbReference type="ARBA" id="ARBA00004613"/>
    </source>
</evidence>
<dbReference type="PROSITE" id="PS00477">
    <property type="entry name" value="ALPHA_2_MACROGLOBULIN"/>
    <property type="match status" value="1"/>
</dbReference>
<dbReference type="Pfam" id="PF00207">
    <property type="entry name" value="A2M"/>
    <property type="match status" value="1"/>
</dbReference>
<dbReference type="InterPro" id="IPR014756">
    <property type="entry name" value="Ig_E-set"/>
</dbReference>
<dbReference type="FunFam" id="1.50.10.20:FF:000001">
    <property type="entry name" value="CD109 isoform 1"/>
    <property type="match status" value="1"/>
</dbReference>
<dbReference type="InterPro" id="IPR040839">
    <property type="entry name" value="MG4"/>
</dbReference>
<evidence type="ECO:0000256" key="2">
    <source>
        <dbReference type="ARBA" id="ARBA00010952"/>
    </source>
</evidence>
<dbReference type="FunFam" id="2.60.40.1930:FF:000001">
    <property type="entry name" value="CD109 isoform 3"/>
    <property type="match status" value="1"/>
</dbReference>
<dbReference type="Pfam" id="PF07677">
    <property type="entry name" value="A2M_recep"/>
    <property type="match status" value="1"/>
</dbReference>
<evidence type="ECO:0000256" key="8">
    <source>
        <dbReference type="ARBA" id="ARBA00023180"/>
    </source>
</evidence>
<evidence type="ECO:0000256" key="4">
    <source>
        <dbReference type="ARBA" id="ARBA00022690"/>
    </source>
</evidence>
<feature type="non-terminal residue" evidence="12">
    <location>
        <position position="1"/>
    </location>
</feature>
<accession>A0A7K5I5L4</accession>
<keyword evidence="6" id="KW-0722">Serine protease inhibitor</keyword>
<gene>
    <name evidence="12" type="primary">A2ml1_1</name>
    <name evidence="12" type="ORF">CROSUL_R10186</name>
</gene>
<dbReference type="InterPro" id="IPR047565">
    <property type="entry name" value="Alpha-macroglob_thiol-ester_cl"/>
</dbReference>
<dbReference type="InterPro" id="IPR002890">
    <property type="entry name" value="MG2"/>
</dbReference>
<evidence type="ECO:0000313" key="13">
    <source>
        <dbReference type="Proteomes" id="UP000549499"/>
    </source>
</evidence>